<keyword evidence="2" id="KW-0808">Transferase</keyword>
<dbReference type="PROSITE" id="PS51186">
    <property type="entry name" value="GNAT"/>
    <property type="match status" value="1"/>
</dbReference>
<proteinExistence type="predicted"/>
<dbReference type="Proteomes" id="UP000281647">
    <property type="component" value="Unassembled WGS sequence"/>
</dbReference>
<keyword evidence="3" id="KW-1185">Reference proteome</keyword>
<dbReference type="AlphaFoldDB" id="A0A432UZP6"/>
<dbReference type="EMBL" id="RKST01000046">
    <property type="protein sequence ID" value="RUM95380.1"/>
    <property type="molecule type" value="Genomic_DNA"/>
</dbReference>
<evidence type="ECO:0000259" key="1">
    <source>
        <dbReference type="PROSITE" id="PS51186"/>
    </source>
</evidence>
<dbReference type="Gene3D" id="3.40.630.30">
    <property type="match status" value="1"/>
</dbReference>
<dbReference type="CDD" id="cd04301">
    <property type="entry name" value="NAT_SF"/>
    <property type="match status" value="1"/>
</dbReference>
<accession>A0A432UZP6</accession>
<name>A0A432UZP6_9HYPH</name>
<protein>
    <submittedName>
        <fullName evidence="2">GNAT family N-acetyltransferase</fullName>
    </submittedName>
</protein>
<reference evidence="2 3" key="1">
    <citation type="submission" date="2018-11" db="EMBL/GenBank/DDBJ databases">
        <title>Pseudaminobacter arsenicus sp. nov., an arsenic-resistant bacterium isolated from arsenic-rich aquifers.</title>
        <authorList>
            <person name="Mu Y."/>
        </authorList>
    </citation>
    <scope>NUCLEOTIDE SEQUENCE [LARGE SCALE GENOMIC DNA]</scope>
    <source>
        <strain evidence="2 3">CB3</strain>
    </source>
</reference>
<sequence length="139" mass="15408">MRPKTFWTFPILPSSLRQKRLTQLGYDRDIAFVVLEKAGGMLAGVGRLSCNPDRERGEYALLVRTDLQGHGIGWRLLEQIVAYARAEGIGQIDGIVLEENTAMLRMCREFGFSVAHQPDQPSLKCVVLEFGRGSKGTAG</sequence>
<comment type="caution">
    <text evidence="2">The sequence shown here is derived from an EMBL/GenBank/DDBJ whole genome shotgun (WGS) entry which is preliminary data.</text>
</comment>
<gene>
    <name evidence="2" type="ORF">EET67_23630</name>
</gene>
<feature type="domain" description="N-acetyltransferase" evidence="1">
    <location>
        <begin position="1"/>
        <end position="133"/>
    </location>
</feature>
<dbReference type="GO" id="GO:0016747">
    <property type="term" value="F:acyltransferase activity, transferring groups other than amino-acyl groups"/>
    <property type="evidence" value="ECO:0007669"/>
    <property type="project" value="InterPro"/>
</dbReference>
<dbReference type="RefSeq" id="WP_128628711.1">
    <property type="nucleotide sequence ID" value="NZ_RKST01000046.1"/>
</dbReference>
<dbReference type="OrthoDB" id="9807426at2"/>
<dbReference type="InterPro" id="IPR000182">
    <property type="entry name" value="GNAT_dom"/>
</dbReference>
<evidence type="ECO:0000313" key="3">
    <source>
        <dbReference type="Proteomes" id="UP000281647"/>
    </source>
</evidence>
<dbReference type="InterPro" id="IPR016181">
    <property type="entry name" value="Acyl_CoA_acyltransferase"/>
</dbReference>
<dbReference type="Pfam" id="PF00583">
    <property type="entry name" value="Acetyltransf_1"/>
    <property type="match status" value="1"/>
</dbReference>
<organism evidence="2 3">
    <name type="scientific">Borborobacter arsenicus</name>
    <dbReference type="NCBI Taxonomy" id="1851146"/>
    <lineage>
        <taxon>Bacteria</taxon>
        <taxon>Pseudomonadati</taxon>
        <taxon>Pseudomonadota</taxon>
        <taxon>Alphaproteobacteria</taxon>
        <taxon>Hyphomicrobiales</taxon>
        <taxon>Phyllobacteriaceae</taxon>
        <taxon>Borborobacter</taxon>
    </lineage>
</organism>
<dbReference type="SUPFAM" id="SSF55729">
    <property type="entry name" value="Acyl-CoA N-acyltransferases (Nat)"/>
    <property type="match status" value="1"/>
</dbReference>
<evidence type="ECO:0000313" key="2">
    <source>
        <dbReference type="EMBL" id="RUM95380.1"/>
    </source>
</evidence>